<evidence type="ECO:0000256" key="5">
    <source>
        <dbReference type="PROSITE-ProRule" id="PRU00169"/>
    </source>
</evidence>
<dbReference type="Gene3D" id="3.40.50.2300">
    <property type="match status" value="1"/>
</dbReference>
<dbReference type="AlphaFoldDB" id="A0A7S8FET9"/>
<dbReference type="CDD" id="cd06170">
    <property type="entry name" value="LuxR_C_like"/>
    <property type="match status" value="1"/>
</dbReference>
<evidence type="ECO:0000256" key="3">
    <source>
        <dbReference type="ARBA" id="ARBA00023125"/>
    </source>
</evidence>
<dbReference type="InterPro" id="IPR011006">
    <property type="entry name" value="CheY-like_superfamily"/>
</dbReference>
<evidence type="ECO:0000256" key="1">
    <source>
        <dbReference type="ARBA" id="ARBA00022553"/>
    </source>
</evidence>
<dbReference type="InterPro" id="IPR000792">
    <property type="entry name" value="Tscrpt_reg_LuxR_C"/>
</dbReference>
<dbReference type="Pfam" id="PF00196">
    <property type="entry name" value="GerE"/>
    <property type="match status" value="1"/>
</dbReference>
<keyword evidence="1 5" id="KW-0597">Phosphoprotein</keyword>
<dbReference type="SUPFAM" id="SSF46894">
    <property type="entry name" value="C-terminal effector domain of the bipartite response regulators"/>
    <property type="match status" value="1"/>
</dbReference>
<feature type="domain" description="HTH luxR-type" evidence="6">
    <location>
        <begin position="149"/>
        <end position="214"/>
    </location>
</feature>
<dbReference type="PANTHER" id="PTHR43214">
    <property type="entry name" value="TWO-COMPONENT RESPONSE REGULATOR"/>
    <property type="match status" value="1"/>
</dbReference>
<dbReference type="CDD" id="cd17535">
    <property type="entry name" value="REC_NarL-like"/>
    <property type="match status" value="1"/>
</dbReference>
<evidence type="ECO:0000259" key="7">
    <source>
        <dbReference type="PROSITE" id="PS50110"/>
    </source>
</evidence>
<dbReference type="PROSITE" id="PS50043">
    <property type="entry name" value="HTH_LUXR_2"/>
    <property type="match status" value="1"/>
</dbReference>
<keyword evidence="2" id="KW-0805">Transcription regulation</keyword>
<name>A0A7S8FET9_9BACT</name>
<dbReference type="Proteomes" id="UP000593737">
    <property type="component" value="Chromosome"/>
</dbReference>
<organism evidence="8 9">
    <name type="scientific">Candidatus Nitrospira kreftii</name>
    <dbReference type="NCBI Taxonomy" id="2652173"/>
    <lineage>
        <taxon>Bacteria</taxon>
        <taxon>Pseudomonadati</taxon>
        <taxon>Nitrospirota</taxon>
        <taxon>Nitrospiria</taxon>
        <taxon>Nitrospirales</taxon>
        <taxon>Nitrospiraceae</taxon>
        <taxon>Nitrospira</taxon>
    </lineage>
</organism>
<dbReference type="InterPro" id="IPR001789">
    <property type="entry name" value="Sig_transdc_resp-reg_receiver"/>
</dbReference>
<gene>
    <name evidence="8" type="ORF">Nkreftii_002160</name>
</gene>
<dbReference type="Pfam" id="PF00072">
    <property type="entry name" value="Response_reg"/>
    <property type="match status" value="1"/>
</dbReference>
<dbReference type="SMART" id="SM00448">
    <property type="entry name" value="REC"/>
    <property type="match status" value="1"/>
</dbReference>
<keyword evidence="4" id="KW-0804">Transcription</keyword>
<dbReference type="EMBL" id="CP047423">
    <property type="protein sequence ID" value="QPD04386.1"/>
    <property type="molecule type" value="Genomic_DNA"/>
</dbReference>
<dbReference type="PANTHER" id="PTHR43214:SF41">
    <property type="entry name" value="NITRATE_NITRITE RESPONSE REGULATOR PROTEIN NARP"/>
    <property type="match status" value="1"/>
</dbReference>
<dbReference type="InterPro" id="IPR016032">
    <property type="entry name" value="Sig_transdc_resp-reg_C-effctor"/>
</dbReference>
<feature type="modified residue" description="4-aspartylphosphate" evidence="5">
    <location>
        <position position="53"/>
    </location>
</feature>
<dbReference type="GO" id="GO:0000160">
    <property type="term" value="P:phosphorelay signal transduction system"/>
    <property type="evidence" value="ECO:0007669"/>
    <property type="project" value="InterPro"/>
</dbReference>
<sequence length="226" mass="24782">MKPRLLIADDHLLVAEGIQKLLESDMDVVGIHSDGRSLVRAVSETHPDLIIIDISLPLLNGLDAAKQIKQSNPKTKMLMLTMHADQAFVVEAFRVGVAGYVLKQSLSNELQHAVKEVLKGNTYISPSVAQGLVEHMNRPAQVKKGEAEGNGFDHTLSPRQREVLQLVAEGRSTKEIAAILNVSTKTVEFHRTRIMKELGLKTRPELTKYAIANGIITLQAVAPTNT</sequence>
<dbReference type="PROSITE" id="PS50110">
    <property type="entry name" value="RESPONSE_REGULATORY"/>
    <property type="match status" value="1"/>
</dbReference>
<evidence type="ECO:0000313" key="8">
    <source>
        <dbReference type="EMBL" id="QPD04386.1"/>
    </source>
</evidence>
<reference evidence="8 9" key="1">
    <citation type="journal article" date="2020" name="ISME J.">
        <title>Enrichment and physiological characterization of a novel comammox Nitrospira indicates ammonium inhibition of complete nitrification.</title>
        <authorList>
            <person name="Sakoula D."/>
            <person name="Koch H."/>
            <person name="Frank J."/>
            <person name="Jetten M.S.M."/>
            <person name="van Kessel M.A.H.J."/>
            <person name="Lucker S."/>
        </authorList>
    </citation>
    <scope>NUCLEOTIDE SEQUENCE [LARGE SCALE GENOMIC DNA]</scope>
    <source>
        <strain evidence="8">Comreactor17</strain>
    </source>
</reference>
<feature type="domain" description="Response regulatory" evidence="7">
    <location>
        <begin position="4"/>
        <end position="118"/>
    </location>
</feature>
<evidence type="ECO:0000256" key="2">
    <source>
        <dbReference type="ARBA" id="ARBA00023015"/>
    </source>
</evidence>
<dbReference type="PRINTS" id="PR00038">
    <property type="entry name" value="HTHLUXR"/>
</dbReference>
<keyword evidence="3 8" id="KW-0238">DNA-binding</keyword>
<evidence type="ECO:0000313" key="9">
    <source>
        <dbReference type="Proteomes" id="UP000593737"/>
    </source>
</evidence>
<dbReference type="InterPro" id="IPR058245">
    <property type="entry name" value="NreC/VraR/RcsB-like_REC"/>
</dbReference>
<dbReference type="SMART" id="SM00421">
    <property type="entry name" value="HTH_LUXR"/>
    <property type="match status" value="1"/>
</dbReference>
<dbReference type="KEGG" id="nkf:Nkreftii_002160"/>
<dbReference type="GO" id="GO:0003677">
    <property type="term" value="F:DNA binding"/>
    <property type="evidence" value="ECO:0007669"/>
    <property type="project" value="UniProtKB-KW"/>
</dbReference>
<accession>A0A7S8FET9</accession>
<evidence type="ECO:0000259" key="6">
    <source>
        <dbReference type="PROSITE" id="PS50043"/>
    </source>
</evidence>
<dbReference type="InterPro" id="IPR039420">
    <property type="entry name" value="WalR-like"/>
</dbReference>
<proteinExistence type="predicted"/>
<protein>
    <submittedName>
        <fullName evidence="8">Response regulator containing a CheY-like receiver domain and an HTH DNA-binding domain protein</fullName>
    </submittedName>
</protein>
<dbReference type="SUPFAM" id="SSF52172">
    <property type="entry name" value="CheY-like"/>
    <property type="match status" value="1"/>
</dbReference>
<evidence type="ECO:0000256" key="4">
    <source>
        <dbReference type="ARBA" id="ARBA00023163"/>
    </source>
</evidence>
<dbReference type="GO" id="GO:0006355">
    <property type="term" value="P:regulation of DNA-templated transcription"/>
    <property type="evidence" value="ECO:0007669"/>
    <property type="project" value="InterPro"/>
</dbReference>